<dbReference type="InterPro" id="IPR004089">
    <property type="entry name" value="MCPsignal_dom"/>
</dbReference>
<keyword evidence="15" id="KW-1185">Reference proteome</keyword>
<dbReference type="PROSITE" id="PS50885">
    <property type="entry name" value="HAMP"/>
    <property type="match status" value="1"/>
</dbReference>
<evidence type="ECO:0000313" key="15">
    <source>
        <dbReference type="Proteomes" id="UP001652504"/>
    </source>
</evidence>
<keyword evidence="5 11" id="KW-0812">Transmembrane</keyword>
<keyword evidence="3" id="KW-0488">Methylation</keyword>
<evidence type="ECO:0000259" key="13">
    <source>
        <dbReference type="PROSITE" id="PS50885"/>
    </source>
</evidence>
<dbReference type="EMBL" id="JAOWKX010000007">
    <property type="protein sequence ID" value="MCV2885904.1"/>
    <property type="molecule type" value="Genomic_DNA"/>
</dbReference>
<dbReference type="PANTHER" id="PTHR32089:SF39">
    <property type="entry name" value="METHYL-ACCEPTING CHEMOTAXIS PROTEIN HLYB"/>
    <property type="match status" value="1"/>
</dbReference>
<evidence type="ECO:0000256" key="3">
    <source>
        <dbReference type="ARBA" id="ARBA00022481"/>
    </source>
</evidence>
<proteinExistence type="inferred from homology"/>
<dbReference type="PROSITE" id="PS50111">
    <property type="entry name" value="CHEMOTAXIS_TRANSDUC_2"/>
    <property type="match status" value="1"/>
</dbReference>
<evidence type="ECO:0000256" key="8">
    <source>
        <dbReference type="ARBA" id="ARBA00023224"/>
    </source>
</evidence>
<keyword evidence="7 11" id="KW-0472">Membrane</keyword>
<accession>A0ABT3AB50</accession>
<feature type="domain" description="Methyl-accepting transducer" evidence="12">
    <location>
        <begin position="366"/>
        <end position="602"/>
    </location>
</feature>
<comment type="similarity">
    <text evidence="9">Belongs to the methyl-accepting chemotaxis (MCP) protein family.</text>
</comment>
<dbReference type="Gene3D" id="1.10.287.950">
    <property type="entry name" value="Methyl-accepting chemotaxis protein"/>
    <property type="match status" value="1"/>
</dbReference>
<dbReference type="SMART" id="SM00283">
    <property type="entry name" value="MA"/>
    <property type="match status" value="1"/>
</dbReference>
<dbReference type="Pfam" id="PF02743">
    <property type="entry name" value="dCache_1"/>
    <property type="match status" value="1"/>
</dbReference>
<dbReference type="SUPFAM" id="SSF58104">
    <property type="entry name" value="Methyl-accepting chemotaxis protein (MCP) signaling domain"/>
    <property type="match status" value="1"/>
</dbReference>
<organism evidence="14 15">
    <name type="scientific">Fluctibacter corallii</name>
    <dbReference type="NCBI Taxonomy" id="2984329"/>
    <lineage>
        <taxon>Bacteria</taxon>
        <taxon>Pseudomonadati</taxon>
        <taxon>Pseudomonadota</taxon>
        <taxon>Gammaproteobacteria</taxon>
        <taxon>Alteromonadales</taxon>
        <taxon>Alteromonadaceae</taxon>
        <taxon>Fluctibacter</taxon>
    </lineage>
</organism>
<feature type="domain" description="HAMP" evidence="13">
    <location>
        <begin position="307"/>
        <end position="361"/>
    </location>
</feature>
<reference evidence="14 15" key="1">
    <citation type="submission" date="2022-10" db="EMBL/GenBank/DDBJ databases">
        <title>Aestuariibacter sp. AA17 isolated from Montipora capitata coral fragment.</title>
        <authorList>
            <person name="Emsley S.A."/>
            <person name="Pfannmuller K.M."/>
            <person name="Loughran R.M."/>
            <person name="Shlafstein M."/>
            <person name="Papke E."/>
            <person name="Saw J.H."/>
            <person name="Ushijima B."/>
            <person name="Videau P."/>
        </authorList>
    </citation>
    <scope>NUCLEOTIDE SEQUENCE [LARGE SCALE GENOMIC DNA]</scope>
    <source>
        <strain evidence="14 15">AA17</strain>
    </source>
</reference>
<evidence type="ECO:0000256" key="5">
    <source>
        <dbReference type="ARBA" id="ARBA00022692"/>
    </source>
</evidence>
<evidence type="ECO:0000256" key="6">
    <source>
        <dbReference type="ARBA" id="ARBA00022989"/>
    </source>
</evidence>
<protein>
    <submittedName>
        <fullName evidence="14">Methyl-accepting chemotaxis protein</fullName>
    </submittedName>
</protein>
<keyword evidence="8 10" id="KW-0807">Transducer</keyword>
<name>A0ABT3AB50_9ALTE</name>
<keyword evidence="2" id="KW-1003">Cell membrane</keyword>
<evidence type="ECO:0000256" key="11">
    <source>
        <dbReference type="SAM" id="Phobius"/>
    </source>
</evidence>
<evidence type="ECO:0000256" key="7">
    <source>
        <dbReference type="ARBA" id="ARBA00023136"/>
    </source>
</evidence>
<comment type="subcellular location">
    <subcellularLocation>
        <location evidence="1">Cell membrane</location>
        <topology evidence="1">Multi-pass membrane protein</topology>
    </subcellularLocation>
</comment>
<dbReference type="Pfam" id="PF00015">
    <property type="entry name" value="MCPsignal"/>
    <property type="match status" value="1"/>
</dbReference>
<dbReference type="Pfam" id="PF00672">
    <property type="entry name" value="HAMP"/>
    <property type="match status" value="1"/>
</dbReference>
<gene>
    <name evidence="14" type="ORF">OE749_14490</name>
</gene>
<evidence type="ECO:0000256" key="9">
    <source>
        <dbReference type="ARBA" id="ARBA00029447"/>
    </source>
</evidence>
<evidence type="ECO:0000259" key="12">
    <source>
        <dbReference type="PROSITE" id="PS50111"/>
    </source>
</evidence>
<dbReference type="SMART" id="SM00304">
    <property type="entry name" value="HAMP"/>
    <property type="match status" value="1"/>
</dbReference>
<dbReference type="Gene3D" id="3.30.450.20">
    <property type="entry name" value="PAS domain"/>
    <property type="match status" value="1"/>
</dbReference>
<dbReference type="RefSeq" id="WP_263713181.1">
    <property type="nucleotide sequence ID" value="NZ_JAOWKX010000007.1"/>
</dbReference>
<dbReference type="InterPro" id="IPR033479">
    <property type="entry name" value="dCache_1"/>
</dbReference>
<dbReference type="CDD" id="cd11386">
    <property type="entry name" value="MCP_signal"/>
    <property type="match status" value="1"/>
</dbReference>
<keyword evidence="6 11" id="KW-1133">Transmembrane helix</keyword>
<comment type="caution">
    <text evidence="14">The sequence shown here is derived from an EMBL/GenBank/DDBJ whole genome shotgun (WGS) entry which is preliminary data.</text>
</comment>
<dbReference type="CDD" id="cd12912">
    <property type="entry name" value="PDC2_MCP_like"/>
    <property type="match status" value="1"/>
</dbReference>
<dbReference type="CDD" id="cd06225">
    <property type="entry name" value="HAMP"/>
    <property type="match status" value="1"/>
</dbReference>
<evidence type="ECO:0000256" key="10">
    <source>
        <dbReference type="PROSITE-ProRule" id="PRU00284"/>
    </source>
</evidence>
<evidence type="ECO:0000313" key="14">
    <source>
        <dbReference type="EMBL" id="MCV2885904.1"/>
    </source>
</evidence>
<dbReference type="InterPro" id="IPR003660">
    <property type="entry name" value="HAMP_dom"/>
</dbReference>
<evidence type="ECO:0000256" key="4">
    <source>
        <dbReference type="ARBA" id="ARBA00022500"/>
    </source>
</evidence>
<evidence type="ECO:0000256" key="2">
    <source>
        <dbReference type="ARBA" id="ARBA00022475"/>
    </source>
</evidence>
<dbReference type="PANTHER" id="PTHR32089">
    <property type="entry name" value="METHYL-ACCEPTING CHEMOTAXIS PROTEIN MCPB"/>
    <property type="match status" value="1"/>
</dbReference>
<evidence type="ECO:0000256" key="1">
    <source>
        <dbReference type="ARBA" id="ARBA00004651"/>
    </source>
</evidence>
<dbReference type="Proteomes" id="UP001652504">
    <property type="component" value="Unassembled WGS sequence"/>
</dbReference>
<sequence>MKVISIKNKVALAVISLVFLSTVFISALNIKTVSDEIETRVAHQELPNTVKRIALEIDKEIYQMRVIANRIASDRFTLDWNRSGNSPEGEANLVKKLNDIVKEFDLSAASFANRQTADYWNQDGFLRRLQPNTADDWFFAYRESNKDYMVSTYREPNTGKTNLFVNYQQLNGQGLSGIAKSFDDMVDFLSNFKIEETGFVYLVDAEGVVQVHRNVALLGKASLSSLYGGNAANTLTSKAQTRVVDVEIDNKAWLVTATYVPSMNWYVVAQVPHEEVFATVDDLIFSSLLSTILILCVVAFIGWFLANNITKPLEQLAALFKQLGQGDADLSYRLPVKGEKEIREMASGYNAFAEKLNGVFQHISDSSLGMRNLATSLSNNVDLTVESTKESDRNVAHTSDMLNQISITVAEIASNANEAASTAHLIDNNGAEISEVISRSREDIKQLADKINDIADVISALTQNTETIANVLSVIQSISDQTNLLALNAAIEAARAGEQGRGFSVVAEEVRSLAKKTAESTTEIQSIMEELTQRSGQATSEMTQIIDRSHRTSETILKAETIMKDNAKRFSEIFDANNQIAAATEEQSVGIKDINISMQKFTQTSHDNMQNVTEIAERAHQLNELIEVVDDQVSVFAKR</sequence>
<feature type="transmembrane region" description="Helical" evidence="11">
    <location>
        <begin position="283"/>
        <end position="306"/>
    </location>
</feature>
<keyword evidence="4" id="KW-0145">Chemotaxis</keyword>